<dbReference type="InterPro" id="IPR006076">
    <property type="entry name" value="FAD-dep_OxRdtase"/>
</dbReference>
<dbReference type="RefSeq" id="WP_090274012.1">
    <property type="nucleotide sequence ID" value="NZ_LT629748.1"/>
</dbReference>
<evidence type="ECO:0000313" key="9">
    <source>
        <dbReference type="EMBL" id="SDS73826.1"/>
    </source>
</evidence>
<dbReference type="Gene3D" id="3.30.9.10">
    <property type="entry name" value="D-Amino Acid Oxidase, subunit A, domain 2"/>
    <property type="match status" value="1"/>
</dbReference>
<dbReference type="Pfam" id="PF01266">
    <property type="entry name" value="DAO"/>
    <property type="match status" value="1"/>
</dbReference>
<evidence type="ECO:0000256" key="1">
    <source>
        <dbReference type="ARBA" id="ARBA00001974"/>
    </source>
</evidence>
<feature type="domain" description="Alpha-glycerophosphate oxidase C-terminal" evidence="8">
    <location>
        <begin position="395"/>
        <end position="504"/>
    </location>
</feature>
<dbReference type="EC" id="1.1.5.3" evidence="6"/>
<keyword evidence="10" id="KW-1185">Reference proteome</keyword>
<dbReference type="STRING" id="797277.SAMN05216198_2649"/>
<name>A0A1H1UNQ9_9GAMM</name>
<dbReference type="GO" id="GO:0004368">
    <property type="term" value="F:glycerol-3-phosphate dehydrogenase (quinone) activity"/>
    <property type="evidence" value="ECO:0007669"/>
    <property type="project" value="UniProtKB-EC"/>
</dbReference>
<evidence type="ECO:0000313" key="10">
    <source>
        <dbReference type="Proteomes" id="UP000243426"/>
    </source>
</evidence>
<evidence type="ECO:0000256" key="2">
    <source>
        <dbReference type="ARBA" id="ARBA00007330"/>
    </source>
</evidence>
<dbReference type="Gene3D" id="1.10.8.870">
    <property type="entry name" value="Alpha-glycerophosphate oxidase, cap domain"/>
    <property type="match status" value="1"/>
</dbReference>
<evidence type="ECO:0000256" key="6">
    <source>
        <dbReference type="RuleBase" id="RU361217"/>
    </source>
</evidence>
<comment type="cofactor">
    <cofactor evidence="1 6">
        <name>FAD</name>
        <dbReference type="ChEBI" id="CHEBI:57692"/>
    </cofactor>
</comment>
<dbReference type="NCBIfam" id="NF009906">
    <property type="entry name" value="PRK13369.1"/>
    <property type="match status" value="1"/>
</dbReference>
<dbReference type="PROSITE" id="PS00977">
    <property type="entry name" value="FAD_G3PDH_1"/>
    <property type="match status" value="1"/>
</dbReference>
<evidence type="ECO:0000259" key="7">
    <source>
        <dbReference type="Pfam" id="PF01266"/>
    </source>
</evidence>
<keyword evidence="4" id="KW-0274">FAD</keyword>
<evidence type="ECO:0000256" key="4">
    <source>
        <dbReference type="ARBA" id="ARBA00022827"/>
    </source>
</evidence>
<proteinExistence type="inferred from homology"/>
<evidence type="ECO:0000256" key="5">
    <source>
        <dbReference type="ARBA" id="ARBA00023002"/>
    </source>
</evidence>
<dbReference type="SUPFAM" id="SSF51905">
    <property type="entry name" value="FAD/NAD(P)-binding domain"/>
    <property type="match status" value="1"/>
</dbReference>
<dbReference type="Gene3D" id="3.50.50.60">
    <property type="entry name" value="FAD/NAD(P)-binding domain"/>
    <property type="match status" value="1"/>
</dbReference>
<comment type="catalytic activity">
    <reaction evidence="6">
        <text>a quinone + sn-glycerol 3-phosphate = dihydroxyacetone phosphate + a quinol</text>
        <dbReference type="Rhea" id="RHEA:18977"/>
        <dbReference type="ChEBI" id="CHEBI:24646"/>
        <dbReference type="ChEBI" id="CHEBI:57597"/>
        <dbReference type="ChEBI" id="CHEBI:57642"/>
        <dbReference type="ChEBI" id="CHEBI:132124"/>
        <dbReference type="EC" id="1.1.5.3"/>
    </reaction>
</comment>
<reference evidence="10" key="1">
    <citation type="submission" date="2016-10" db="EMBL/GenBank/DDBJ databases">
        <authorList>
            <person name="Varghese N."/>
            <person name="Submissions S."/>
        </authorList>
    </citation>
    <scope>NUCLEOTIDE SEQUENCE [LARGE SCALE GENOMIC DNA]</scope>
    <source>
        <strain evidence="10">2SM5</strain>
    </source>
</reference>
<evidence type="ECO:0000256" key="3">
    <source>
        <dbReference type="ARBA" id="ARBA00022630"/>
    </source>
</evidence>
<organism evidence="9 10">
    <name type="scientific">Halopseudomonas litoralis</name>
    <dbReference type="NCBI Taxonomy" id="797277"/>
    <lineage>
        <taxon>Bacteria</taxon>
        <taxon>Pseudomonadati</taxon>
        <taxon>Pseudomonadota</taxon>
        <taxon>Gammaproteobacteria</taxon>
        <taxon>Pseudomonadales</taxon>
        <taxon>Pseudomonadaceae</taxon>
        <taxon>Halopseudomonas</taxon>
    </lineage>
</organism>
<dbReference type="InterPro" id="IPR036188">
    <property type="entry name" value="FAD/NAD-bd_sf"/>
</dbReference>
<dbReference type="EMBL" id="LT629748">
    <property type="protein sequence ID" value="SDS73826.1"/>
    <property type="molecule type" value="Genomic_DNA"/>
</dbReference>
<accession>A0A1H1UNQ9</accession>
<sequence length="511" mass="57019">MRDASVHNPGPAADGDIHDVIIIGGGVNGCGIAMDAAGRGLKVLLCEQGDLASATSSRSSKLIHGGLRYLEFYQFRLVGKALAEREALLRNAPHIIWPMRFRLPHRPHLRPVWMIRLGLFLYDHLARRETLPSSTGLKFDGSSPLKPEITRGFEYSDAWVDDARLVVLTAQAAAQRGAQIKTRTACVEARRTDGLWQIVLEDRLTGQRSRHRSRALVNAGGPWAGELLASVIDTPVRRPLRLVKGSHIVVPRLHDGEESYILQNEDNRIVFVIPYEQEFSLIGTTDVDYQGDPAAASISPEETNYLLHVINNHFHQPLTHADIVWSYSGVRALFDGEGGAAQAASRDYLLDVHAQHGHPPLLSVLGGKITTYRRLAEEATDQLCELLNSPARAWTRDATLPGGDFRDHQSLLADLQKLYPWLPAATAQRFTRSYGTLTHELLQGARSMDDMGRHFGADLYAREVHYLIQTEWALTADDVLWRRTKLGLQLRAGAAAMLQDFMEIRSKWRKP</sequence>
<dbReference type="InterPro" id="IPR038299">
    <property type="entry name" value="DAO_C_sf"/>
</dbReference>
<dbReference type="AlphaFoldDB" id="A0A1H1UNQ9"/>
<dbReference type="Gene3D" id="6.10.250.1890">
    <property type="match status" value="1"/>
</dbReference>
<dbReference type="Proteomes" id="UP000243426">
    <property type="component" value="Chromosome I"/>
</dbReference>
<dbReference type="PRINTS" id="PR01001">
    <property type="entry name" value="FADG3PDH"/>
</dbReference>
<comment type="similarity">
    <text evidence="2 6">Belongs to the FAD-dependent glycerol-3-phosphate dehydrogenase family.</text>
</comment>
<dbReference type="PROSITE" id="PS00978">
    <property type="entry name" value="FAD_G3PDH_2"/>
    <property type="match status" value="1"/>
</dbReference>
<keyword evidence="5 6" id="KW-0560">Oxidoreductase</keyword>
<dbReference type="PANTHER" id="PTHR11985:SF15">
    <property type="entry name" value="GLYCEROL-3-PHOSPHATE DEHYDROGENASE, MITOCHONDRIAL"/>
    <property type="match status" value="1"/>
</dbReference>
<dbReference type="NCBIfam" id="NF008899">
    <property type="entry name" value="PRK12266.1"/>
    <property type="match status" value="1"/>
</dbReference>
<dbReference type="GO" id="GO:0046168">
    <property type="term" value="P:glycerol-3-phosphate catabolic process"/>
    <property type="evidence" value="ECO:0007669"/>
    <property type="project" value="TreeGrafter"/>
</dbReference>
<dbReference type="Pfam" id="PF16901">
    <property type="entry name" value="DAO_C"/>
    <property type="match status" value="1"/>
</dbReference>
<protein>
    <recommendedName>
        <fullName evidence="6">Glycerol-3-phosphate dehydrogenase</fullName>
        <ecNumber evidence="6">1.1.5.3</ecNumber>
    </recommendedName>
</protein>
<feature type="domain" description="FAD dependent oxidoreductase" evidence="7">
    <location>
        <begin position="19"/>
        <end position="373"/>
    </location>
</feature>
<evidence type="ECO:0000259" key="8">
    <source>
        <dbReference type="Pfam" id="PF16901"/>
    </source>
</evidence>
<gene>
    <name evidence="9" type="ORF">SAMN05216198_2649</name>
</gene>
<keyword evidence="3 6" id="KW-0285">Flavoprotein</keyword>
<dbReference type="GO" id="GO:0009331">
    <property type="term" value="C:glycerol-3-phosphate dehydrogenase (FAD) complex"/>
    <property type="evidence" value="ECO:0007669"/>
    <property type="project" value="UniProtKB-UniRule"/>
</dbReference>
<dbReference type="PANTHER" id="PTHR11985">
    <property type="entry name" value="GLYCEROL-3-PHOSPHATE DEHYDROGENASE"/>
    <property type="match status" value="1"/>
</dbReference>
<dbReference type="InterPro" id="IPR000447">
    <property type="entry name" value="G3P_DH_FAD-dep"/>
</dbReference>
<dbReference type="InterPro" id="IPR031656">
    <property type="entry name" value="DAO_C"/>
</dbReference>
<dbReference type="OrthoDB" id="9766796at2"/>